<sequence length="85" mass="8958">FPLFDEYFNPPPCAISPVLAAVVAPRAVDPAGLPSSTTIDPDVPSASPSSKETTLQGFIPSNLHHLTLTKLTKNHPLENVLGDPS</sequence>
<feature type="region of interest" description="Disordered" evidence="1">
    <location>
        <begin position="33"/>
        <end position="55"/>
    </location>
</feature>
<protein>
    <submittedName>
        <fullName evidence="2">Uncharacterized protein</fullName>
    </submittedName>
</protein>
<dbReference type="AlphaFoldDB" id="A0A699VBC0"/>
<name>A0A699VBC0_TANCI</name>
<reference evidence="2" key="1">
    <citation type="journal article" date="2019" name="Sci. Rep.">
        <title>Draft genome of Tanacetum cinerariifolium, the natural source of mosquito coil.</title>
        <authorList>
            <person name="Yamashiro T."/>
            <person name="Shiraishi A."/>
            <person name="Satake H."/>
            <person name="Nakayama K."/>
        </authorList>
    </citation>
    <scope>NUCLEOTIDE SEQUENCE</scope>
</reference>
<organism evidence="2">
    <name type="scientific">Tanacetum cinerariifolium</name>
    <name type="common">Dalmatian daisy</name>
    <name type="synonym">Chrysanthemum cinerariifolium</name>
    <dbReference type="NCBI Taxonomy" id="118510"/>
    <lineage>
        <taxon>Eukaryota</taxon>
        <taxon>Viridiplantae</taxon>
        <taxon>Streptophyta</taxon>
        <taxon>Embryophyta</taxon>
        <taxon>Tracheophyta</taxon>
        <taxon>Spermatophyta</taxon>
        <taxon>Magnoliopsida</taxon>
        <taxon>eudicotyledons</taxon>
        <taxon>Gunneridae</taxon>
        <taxon>Pentapetalae</taxon>
        <taxon>asterids</taxon>
        <taxon>campanulids</taxon>
        <taxon>Asterales</taxon>
        <taxon>Asteraceae</taxon>
        <taxon>Asteroideae</taxon>
        <taxon>Anthemideae</taxon>
        <taxon>Anthemidinae</taxon>
        <taxon>Tanacetum</taxon>
    </lineage>
</organism>
<gene>
    <name evidence="2" type="ORF">Tci_904721</name>
</gene>
<evidence type="ECO:0000256" key="1">
    <source>
        <dbReference type="SAM" id="MobiDB-lite"/>
    </source>
</evidence>
<feature type="non-terminal residue" evidence="2">
    <location>
        <position position="1"/>
    </location>
</feature>
<comment type="caution">
    <text evidence="2">The sequence shown here is derived from an EMBL/GenBank/DDBJ whole genome shotgun (WGS) entry which is preliminary data.</text>
</comment>
<proteinExistence type="predicted"/>
<accession>A0A699VBC0</accession>
<feature type="compositionally biased region" description="Polar residues" evidence="1">
    <location>
        <begin position="46"/>
        <end position="55"/>
    </location>
</feature>
<evidence type="ECO:0000313" key="2">
    <source>
        <dbReference type="EMBL" id="GFD32752.1"/>
    </source>
</evidence>
<dbReference type="EMBL" id="BKCJ011427747">
    <property type="protein sequence ID" value="GFD32752.1"/>
    <property type="molecule type" value="Genomic_DNA"/>
</dbReference>